<dbReference type="PANTHER" id="PTHR33198">
    <property type="entry name" value="ANK_REP_REGION DOMAIN-CONTAINING PROTEIN-RELATED"/>
    <property type="match status" value="1"/>
</dbReference>
<reference evidence="3" key="1">
    <citation type="submission" date="2021-05" db="EMBL/GenBank/DDBJ databases">
        <authorList>
            <person name="Alioto T."/>
            <person name="Alioto T."/>
            <person name="Gomez Garrido J."/>
        </authorList>
    </citation>
    <scope>NUCLEOTIDE SEQUENCE</scope>
</reference>
<accession>A0A8D8N858</accession>
<keyword evidence="1" id="KW-0862">Zinc</keyword>
<dbReference type="EMBL" id="HBUE01253917">
    <property type="protein sequence ID" value="CAG6555368.1"/>
    <property type="molecule type" value="Transcribed_RNA"/>
</dbReference>
<evidence type="ECO:0000259" key="2">
    <source>
        <dbReference type="PROSITE" id="PS50158"/>
    </source>
</evidence>
<dbReference type="GO" id="GO:0008270">
    <property type="term" value="F:zinc ion binding"/>
    <property type="evidence" value="ECO:0007669"/>
    <property type="project" value="UniProtKB-KW"/>
</dbReference>
<dbReference type="PANTHER" id="PTHR33198:SF19">
    <property type="entry name" value="CCHC-TYPE DOMAIN-CONTAINING PROTEIN"/>
    <property type="match status" value="1"/>
</dbReference>
<dbReference type="Gene3D" id="4.10.60.10">
    <property type="entry name" value="Zinc finger, CCHC-type"/>
    <property type="match status" value="1"/>
</dbReference>
<sequence length="307" mass="34430">MPPKEEPTAGTSQVPVIRSGMFGQLEQYVLGEDWEEYRNRLEMFFQVNETPDEIKVPVMFTVAGPSLYTLANRLCAPDSPRVKSYTELTALFKDHLAPTTNVVSERYLLRLCEQTPSQKIADFIVTLKAKAQTCDYGNFLQDALRDQFVAGIHDQSLRKKLLTESMLTFEKACTIAKAYEAALSQNKEMSYQSEVRFATMQKVSAQRSIVGGRGQGQYEQKSHLKRPFGPCFRCGRRHDPSTCPARVWTCYTCGEKGHISTHCEYDGKSDQSSQDASEDQCVAELSENVEVLRLNACAEATESGSSK</sequence>
<keyword evidence="1" id="KW-0479">Metal-binding</keyword>
<evidence type="ECO:0000313" key="3">
    <source>
        <dbReference type="EMBL" id="CAG6555368.1"/>
    </source>
</evidence>
<dbReference type="PROSITE" id="PS50158">
    <property type="entry name" value="ZF_CCHC"/>
    <property type="match status" value="1"/>
</dbReference>
<evidence type="ECO:0000256" key="1">
    <source>
        <dbReference type="PROSITE-ProRule" id="PRU00047"/>
    </source>
</evidence>
<feature type="domain" description="CCHC-type" evidence="2">
    <location>
        <begin position="250"/>
        <end position="263"/>
    </location>
</feature>
<name>A0A8D8N858_CULPI</name>
<proteinExistence type="predicted"/>
<dbReference type="EMBL" id="HBUE01148952">
    <property type="protein sequence ID" value="CAG6504092.1"/>
    <property type="molecule type" value="Transcribed_RNA"/>
</dbReference>
<dbReference type="GO" id="GO:0003676">
    <property type="term" value="F:nucleic acid binding"/>
    <property type="evidence" value="ECO:0007669"/>
    <property type="project" value="InterPro"/>
</dbReference>
<dbReference type="AlphaFoldDB" id="A0A8D8N858"/>
<dbReference type="InterPro" id="IPR001878">
    <property type="entry name" value="Znf_CCHC"/>
</dbReference>
<protein>
    <submittedName>
        <fullName evidence="3">(northern house mosquito) hypothetical protein</fullName>
    </submittedName>
</protein>
<keyword evidence="1" id="KW-0863">Zinc-finger</keyword>
<organism evidence="3">
    <name type="scientific">Culex pipiens</name>
    <name type="common">House mosquito</name>
    <dbReference type="NCBI Taxonomy" id="7175"/>
    <lineage>
        <taxon>Eukaryota</taxon>
        <taxon>Metazoa</taxon>
        <taxon>Ecdysozoa</taxon>
        <taxon>Arthropoda</taxon>
        <taxon>Hexapoda</taxon>
        <taxon>Insecta</taxon>
        <taxon>Pterygota</taxon>
        <taxon>Neoptera</taxon>
        <taxon>Endopterygota</taxon>
        <taxon>Diptera</taxon>
        <taxon>Nematocera</taxon>
        <taxon>Culicoidea</taxon>
        <taxon>Culicidae</taxon>
        <taxon>Culicinae</taxon>
        <taxon>Culicini</taxon>
        <taxon>Culex</taxon>
        <taxon>Culex</taxon>
    </lineage>
</organism>